<proteinExistence type="predicted"/>
<dbReference type="RefSeq" id="WP_207845761.1">
    <property type="nucleotide sequence ID" value="NZ_JAFVMH010000003.1"/>
</dbReference>
<dbReference type="AlphaFoldDB" id="A0A939HMV5"/>
<dbReference type="InterPro" id="IPR019887">
    <property type="entry name" value="Tscrpt_reg_AsnC/Lrp_C"/>
</dbReference>
<feature type="domain" description="Transcription regulator AsnC/Lrp ligand binding" evidence="1">
    <location>
        <begin position="18"/>
        <end position="89"/>
    </location>
</feature>
<keyword evidence="3" id="KW-1185">Reference proteome</keyword>
<dbReference type="EMBL" id="JAFVMH010000003">
    <property type="protein sequence ID" value="MBO1325086.1"/>
    <property type="molecule type" value="Genomic_DNA"/>
</dbReference>
<dbReference type="Pfam" id="PF01037">
    <property type="entry name" value="AsnC_trans_reg"/>
    <property type="match status" value="1"/>
</dbReference>
<comment type="caution">
    <text evidence="2">The sequence shown here is derived from an EMBL/GenBank/DDBJ whole genome shotgun (WGS) entry which is preliminary data.</text>
</comment>
<evidence type="ECO:0000313" key="2">
    <source>
        <dbReference type="EMBL" id="MBO1325086.1"/>
    </source>
</evidence>
<protein>
    <submittedName>
        <fullName evidence="2">Lrp/AsnC ligand binding domain-containing protein</fullName>
    </submittedName>
</protein>
<gene>
    <name evidence="2" type="ORF">J2D77_07985</name>
</gene>
<evidence type="ECO:0000259" key="1">
    <source>
        <dbReference type="Pfam" id="PF01037"/>
    </source>
</evidence>
<name>A0A939HMV5_9PROT</name>
<evidence type="ECO:0000313" key="3">
    <source>
        <dbReference type="Proteomes" id="UP000664073"/>
    </source>
</evidence>
<reference evidence="2" key="1">
    <citation type="submission" date="2021-03" db="EMBL/GenBank/DDBJ databases">
        <title>The complete genome sequence of Acetobacter sp. TBRC 12339.</title>
        <authorList>
            <person name="Charoenyingcharoen P."/>
            <person name="Yukphan P."/>
        </authorList>
    </citation>
    <scope>NUCLEOTIDE SEQUENCE</scope>
    <source>
        <strain evidence="2">TBRC 12339</strain>
    </source>
</reference>
<dbReference type="SUPFAM" id="SSF54909">
    <property type="entry name" value="Dimeric alpha+beta barrel"/>
    <property type="match status" value="1"/>
</dbReference>
<dbReference type="InterPro" id="IPR011008">
    <property type="entry name" value="Dimeric_a/b-barrel"/>
</dbReference>
<organism evidence="2 3">
    <name type="scientific">Acetobacter garciniae</name>
    <dbReference type="NCBI Taxonomy" id="2817435"/>
    <lineage>
        <taxon>Bacteria</taxon>
        <taxon>Pseudomonadati</taxon>
        <taxon>Pseudomonadota</taxon>
        <taxon>Alphaproteobacteria</taxon>
        <taxon>Acetobacterales</taxon>
        <taxon>Acetobacteraceae</taxon>
        <taxon>Acetobacter</taxon>
    </lineage>
</organism>
<accession>A0A939HMV5</accession>
<sequence>MSSHVTPLPSFKPRCLFVMIKCQLGKAYSVAEFIVDNIPQCREIYSISGDYDVMVQCFLDPSQDPGLFVTQTLQSVKGIADTKTILAFNAFTPREHPA</sequence>
<dbReference type="Proteomes" id="UP000664073">
    <property type="component" value="Unassembled WGS sequence"/>
</dbReference>
<dbReference type="Gene3D" id="3.30.70.920">
    <property type="match status" value="1"/>
</dbReference>